<comment type="subcellular location">
    <subcellularLocation>
        <location evidence="1">Cell projection</location>
        <location evidence="1">Cilium</location>
    </subcellularLocation>
</comment>
<keyword evidence="5" id="KW-0966">Cell projection</keyword>
<evidence type="ECO:0000256" key="5">
    <source>
        <dbReference type="ARBA" id="ARBA00023273"/>
    </source>
</evidence>
<keyword evidence="8" id="KW-1185">Reference proteome</keyword>
<keyword evidence="7" id="KW-0282">Flagellum</keyword>
<evidence type="ECO:0000256" key="3">
    <source>
        <dbReference type="ARBA" id="ARBA00022737"/>
    </source>
</evidence>
<proteinExistence type="predicted"/>
<name>A0A4C1TML3_EUMVA</name>
<feature type="compositionally biased region" description="Low complexity" evidence="6">
    <location>
        <begin position="314"/>
        <end position="329"/>
    </location>
</feature>
<dbReference type="GO" id="GO:0005930">
    <property type="term" value="C:axoneme"/>
    <property type="evidence" value="ECO:0007669"/>
    <property type="project" value="TreeGrafter"/>
</dbReference>
<dbReference type="Proteomes" id="UP000299102">
    <property type="component" value="Unassembled WGS sequence"/>
</dbReference>
<gene>
    <name evidence="7" type="primary">Oseg2</name>
    <name evidence="7" type="ORF">EVAR_80497_1</name>
</gene>
<evidence type="ECO:0000313" key="8">
    <source>
        <dbReference type="Proteomes" id="UP000299102"/>
    </source>
</evidence>
<keyword evidence="2" id="KW-0853">WD repeat</keyword>
<keyword evidence="3" id="KW-0677">Repeat</keyword>
<dbReference type="STRING" id="151549.A0A4C1TML3"/>
<protein>
    <submittedName>
        <fullName evidence="7">Intraflagellar transport protein 172 homolog</fullName>
    </submittedName>
</protein>
<dbReference type="PANTHER" id="PTHR15722:SF2">
    <property type="entry name" value="INTRAFLAGELLAR TRANSPORT PROTEIN 172 HOMOLOG"/>
    <property type="match status" value="1"/>
</dbReference>
<feature type="region of interest" description="Disordered" evidence="6">
    <location>
        <begin position="295"/>
        <end position="329"/>
    </location>
</feature>
<dbReference type="EMBL" id="BGZK01000071">
    <property type="protein sequence ID" value="GBP15315.1"/>
    <property type="molecule type" value="Genomic_DNA"/>
</dbReference>
<evidence type="ECO:0000256" key="6">
    <source>
        <dbReference type="SAM" id="MobiDB-lite"/>
    </source>
</evidence>
<evidence type="ECO:0000256" key="1">
    <source>
        <dbReference type="ARBA" id="ARBA00004138"/>
    </source>
</evidence>
<dbReference type="GO" id="GO:0030992">
    <property type="term" value="C:intraciliary transport particle B"/>
    <property type="evidence" value="ECO:0007669"/>
    <property type="project" value="TreeGrafter"/>
</dbReference>
<dbReference type="AlphaFoldDB" id="A0A4C1TML3"/>
<evidence type="ECO:0000256" key="4">
    <source>
        <dbReference type="ARBA" id="ARBA00023069"/>
    </source>
</evidence>
<sequence length="653" mass="70532">MAYLGAGRGRQLFPSRCDRYLGTHKLESLAVRLGEHIKPSVPDAVITTLTVVISSSHLHWLAGGSGWDIAMELSEMGGGVSRREVARHEAAALADDQPEEAEAAFLRAAAPDDAVRMWLSKGHHQRALTLAEQHASHMMEEVLVEMARAAAERGDLVQFEALMIRANRPRDVVQHYKDIELWEEASRVAREYLPDSAEPVPATVPPLLQRAADHADRGEWWEAVELLCAASAAGAAGGAARLAERAALRAARLARDHLNADRRRHAADMLYERFAAIGQSDVGDQLRAALAGGFTGNEGGDAGHVESEEEEMGEAAGDANVGELGDGESGSLERLARAGQWERCLAQAGPRAPHYALRYAVHLFQVHPRTEGVQIDGDDVGEGLAVALDVLRRVLSAEGAGDAEVRLLGADVPLARSVCGELSARISATPYAYARLRDACKVLFAAGAEERMLQAVTLLSALHVPQVSSRAARALPRYTDIIVADAVLYAAGRAIRDEGAAGTREAFVFLNRCLDLVEAADEDSHHLLDHTDFECTDWPSKPLLFESACVRGTALDETREWVLAVSMDQSVEQTLPVDDRGLYAASVSGEAPHCVLTGYPLGERVVTFANGRCANREWWSRVWNAARAPDGDGAADLIAFITLWCGPADYRAL</sequence>
<evidence type="ECO:0000256" key="2">
    <source>
        <dbReference type="ARBA" id="ARBA00022574"/>
    </source>
</evidence>
<dbReference type="PANTHER" id="PTHR15722">
    <property type="entry name" value="IFT140/172-RELATED"/>
    <property type="match status" value="1"/>
</dbReference>
<dbReference type="GO" id="GO:0042073">
    <property type="term" value="P:intraciliary transport"/>
    <property type="evidence" value="ECO:0007669"/>
    <property type="project" value="TreeGrafter"/>
</dbReference>
<keyword evidence="4" id="KW-0969">Cilium</keyword>
<evidence type="ECO:0000313" key="7">
    <source>
        <dbReference type="EMBL" id="GBP15315.1"/>
    </source>
</evidence>
<reference evidence="7 8" key="1">
    <citation type="journal article" date="2019" name="Commun. Biol.">
        <title>The bagworm genome reveals a unique fibroin gene that provides high tensile strength.</title>
        <authorList>
            <person name="Kono N."/>
            <person name="Nakamura H."/>
            <person name="Ohtoshi R."/>
            <person name="Tomita M."/>
            <person name="Numata K."/>
            <person name="Arakawa K."/>
        </authorList>
    </citation>
    <scope>NUCLEOTIDE SEQUENCE [LARGE SCALE GENOMIC DNA]</scope>
</reference>
<comment type="caution">
    <text evidence="7">The sequence shown here is derived from an EMBL/GenBank/DDBJ whole genome shotgun (WGS) entry which is preliminary data.</text>
</comment>
<dbReference type="GO" id="GO:0036064">
    <property type="term" value="C:ciliary basal body"/>
    <property type="evidence" value="ECO:0007669"/>
    <property type="project" value="TreeGrafter"/>
</dbReference>
<organism evidence="7 8">
    <name type="scientific">Eumeta variegata</name>
    <name type="common">Bagworm moth</name>
    <name type="synonym">Eumeta japonica</name>
    <dbReference type="NCBI Taxonomy" id="151549"/>
    <lineage>
        <taxon>Eukaryota</taxon>
        <taxon>Metazoa</taxon>
        <taxon>Ecdysozoa</taxon>
        <taxon>Arthropoda</taxon>
        <taxon>Hexapoda</taxon>
        <taxon>Insecta</taxon>
        <taxon>Pterygota</taxon>
        <taxon>Neoptera</taxon>
        <taxon>Endopterygota</taxon>
        <taxon>Lepidoptera</taxon>
        <taxon>Glossata</taxon>
        <taxon>Ditrysia</taxon>
        <taxon>Tineoidea</taxon>
        <taxon>Psychidae</taxon>
        <taxon>Oiketicinae</taxon>
        <taxon>Eumeta</taxon>
    </lineage>
</organism>
<dbReference type="OrthoDB" id="2186662at2759"/>
<accession>A0A4C1TML3</accession>